<dbReference type="AlphaFoldDB" id="A0A0B4FNE0"/>
<evidence type="ECO:0000256" key="4">
    <source>
        <dbReference type="ARBA" id="ARBA00035393"/>
    </source>
</evidence>
<dbReference type="Proteomes" id="UP000031186">
    <property type="component" value="Unassembled WGS sequence"/>
</dbReference>
<dbReference type="GO" id="GO:0006400">
    <property type="term" value="P:tRNA modification"/>
    <property type="evidence" value="ECO:0007669"/>
    <property type="project" value="TreeGrafter"/>
</dbReference>
<reference evidence="7 8" key="1">
    <citation type="journal article" date="2014" name="Proc. Natl. Acad. Sci. U.S.A.">
        <title>Trajectory and genomic determinants of fungal-pathogen speciation and host adaptation.</title>
        <authorList>
            <person name="Hu X."/>
            <person name="Xiao G."/>
            <person name="Zheng P."/>
            <person name="Shang Y."/>
            <person name="Su Y."/>
            <person name="Zhang X."/>
            <person name="Liu X."/>
            <person name="Zhan S."/>
            <person name="St Leger R.J."/>
            <person name="Wang C."/>
        </authorList>
    </citation>
    <scope>NUCLEOTIDE SEQUENCE [LARGE SCALE GENOMIC DNA]</scope>
    <source>
        <strain evidence="7 8">ARSEF 549</strain>
    </source>
</reference>
<evidence type="ECO:0000256" key="2">
    <source>
        <dbReference type="ARBA" id="ARBA00035119"/>
    </source>
</evidence>
<dbReference type="VEuPathDB" id="FungiDB:MAN_01507"/>
<dbReference type="EC" id="3.2.2.-" evidence="6"/>
<protein>
    <recommendedName>
        <fullName evidence="3 6">Queuosine 5'-phosphate N-glycosylase/hydrolase</fullName>
        <ecNumber evidence="6">3.2.2.-</ecNumber>
    </recommendedName>
    <alternativeName>
        <fullName evidence="4 6">Queuosine-nucleotide N-glycosylase/hydrolase</fullName>
    </alternativeName>
</protein>
<evidence type="ECO:0000313" key="8">
    <source>
        <dbReference type="Proteomes" id="UP000031186"/>
    </source>
</evidence>
<name>A0A0B4FNE0_METAF</name>
<dbReference type="Pfam" id="PF10343">
    <property type="entry name" value="Q_salvage"/>
    <property type="match status" value="1"/>
</dbReference>
<proteinExistence type="inferred from homology"/>
<comment type="function">
    <text evidence="6">Catalyzes the hydrolysis of queuosine 5'-phosphate, releasing the nucleobase queuine (q). Is required for salvage of queuine from exogenous queuosine (Q) that is imported and then converted to queuosine 5'-phosphate intracellularly.</text>
</comment>
<evidence type="ECO:0000256" key="6">
    <source>
        <dbReference type="RuleBase" id="RU365002"/>
    </source>
</evidence>
<keyword evidence="1 6" id="KW-0378">Hydrolase</keyword>
<dbReference type="EMBL" id="AZNF01000001">
    <property type="protein sequence ID" value="KID71908.1"/>
    <property type="molecule type" value="Genomic_DNA"/>
</dbReference>
<feature type="non-terminal residue" evidence="7">
    <location>
        <position position="1"/>
    </location>
</feature>
<dbReference type="OrthoDB" id="416777at2759"/>
<keyword evidence="8" id="KW-1185">Reference proteome</keyword>
<evidence type="ECO:0000256" key="5">
    <source>
        <dbReference type="ARBA" id="ARBA00048204"/>
    </source>
</evidence>
<organism evidence="7 8">
    <name type="scientific">Metarhizium anisopliae (strain ARSEF 549)</name>
    <dbReference type="NCBI Taxonomy" id="3151832"/>
    <lineage>
        <taxon>Eukaryota</taxon>
        <taxon>Fungi</taxon>
        <taxon>Dikarya</taxon>
        <taxon>Ascomycota</taxon>
        <taxon>Pezizomycotina</taxon>
        <taxon>Sordariomycetes</taxon>
        <taxon>Hypocreomycetidae</taxon>
        <taxon>Hypocreales</taxon>
        <taxon>Clavicipitaceae</taxon>
        <taxon>Metarhizium</taxon>
    </lineage>
</organism>
<accession>A0A0B4FNE0</accession>
<evidence type="ECO:0000313" key="7">
    <source>
        <dbReference type="EMBL" id="KID71908.1"/>
    </source>
</evidence>
<dbReference type="InterPro" id="IPR019438">
    <property type="entry name" value="Q_salvage"/>
</dbReference>
<comment type="similarity">
    <text evidence="2 6">Belongs to the QNG1 protein family.</text>
</comment>
<comment type="catalytic activity">
    <reaction evidence="5 6">
        <text>queuosine 5'-phosphate + H2O = queuine + D-ribose 5-phosphate</text>
        <dbReference type="Rhea" id="RHEA:75387"/>
        <dbReference type="ChEBI" id="CHEBI:15377"/>
        <dbReference type="ChEBI" id="CHEBI:17433"/>
        <dbReference type="ChEBI" id="CHEBI:78346"/>
        <dbReference type="ChEBI" id="CHEBI:194371"/>
    </reaction>
    <physiologicalReaction direction="left-to-right" evidence="5 6">
        <dbReference type="Rhea" id="RHEA:75388"/>
    </physiologicalReaction>
</comment>
<comment type="caution">
    <text evidence="7">The sequence shown here is derived from an EMBL/GenBank/DDBJ whole genome shotgun (WGS) entry which is preliminary data.</text>
</comment>
<evidence type="ECO:0000256" key="3">
    <source>
        <dbReference type="ARBA" id="ARBA00035306"/>
    </source>
</evidence>
<dbReference type="PANTHER" id="PTHR21314">
    <property type="entry name" value="QUEUOSINE 5'-PHOSPHATE N-GLYCOSYLASE_HYDROLASE-RELATED"/>
    <property type="match status" value="1"/>
</dbReference>
<sequence length="314" mass="36300">MSDDEADPELLELLRQHLQGKLVVKEEADTGVLDGAEYVYNQGIDMAIDMRATKAAAQTIYAQMQKKHYSTATWSEHELHPKAKDETSVAFIFTMDLLNFSFWSELPDDERFAIEYHGRRWTGYWSLVAAIQRALEEGELPMSHFKAQQRTDIRSSTEEEMPLLQERLDCLRESGRVLYERYNCSFANVISAANGSAAELVNLLARDFSCFRDEHYFEGRNKPVRFLKRAQILVADIWACFEGQSYGKFRDIDKITMFADYRIPQILITLGALYCSPPVAAAIRDRKMFKSGDRWEVQLRGNYIPTLEWCAFIR</sequence>
<dbReference type="PANTHER" id="PTHR21314:SF0">
    <property type="entry name" value="QUEUOSINE 5'-PHOSPHATE N-GLYCOSYLASE_HYDROLASE"/>
    <property type="match status" value="1"/>
</dbReference>
<evidence type="ECO:0000256" key="1">
    <source>
        <dbReference type="ARBA" id="ARBA00022801"/>
    </source>
</evidence>
<dbReference type="GO" id="GO:0016787">
    <property type="term" value="F:hydrolase activity"/>
    <property type="evidence" value="ECO:0007669"/>
    <property type="project" value="UniProtKB-KW"/>
</dbReference>
<gene>
    <name evidence="7" type="ORF">MAN_01507</name>
</gene>
<dbReference type="HOGENOM" id="CLU_036001_2_0_1"/>